<dbReference type="GO" id="GO:0005829">
    <property type="term" value="C:cytosol"/>
    <property type="evidence" value="ECO:0007669"/>
    <property type="project" value="TreeGrafter"/>
</dbReference>
<dbReference type="GO" id="GO:0006139">
    <property type="term" value="P:nucleobase-containing compound metabolic process"/>
    <property type="evidence" value="ECO:0007669"/>
    <property type="project" value="InterPro"/>
</dbReference>
<dbReference type="Pfam" id="PF22706">
    <property type="entry name" value="Tex_central_region"/>
    <property type="match status" value="1"/>
</dbReference>
<feature type="domain" description="S1 motif" evidence="2">
    <location>
        <begin position="656"/>
        <end position="725"/>
    </location>
</feature>
<evidence type="ECO:0000256" key="1">
    <source>
        <dbReference type="SAM" id="MobiDB-lite"/>
    </source>
</evidence>
<proteinExistence type="predicted"/>
<dbReference type="FunFam" id="1.10.10.650:FF:000001">
    <property type="entry name" value="S1 RNA-binding domain 1"/>
    <property type="match status" value="1"/>
</dbReference>
<dbReference type="RefSeq" id="WP_089657081.1">
    <property type="nucleotide sequence ID" value="NZ_FNGH01000002.1"/>
</dbReference>
<dbReference type="STRING" id="48727.SAMN05192555_102223"/>
<dbReference type="Gene3D" id="3.30.420.140">
    <property type="entry name" value="YqgF/RNase H-like domain"/>
    <property type="match status" value="1"/>
</dbReference>
<dbReference type="FunFam" id="2.40.50.140:FF:000051">
    <property type="entry name" value="RNA-binding transcriptional accessory protein"/>
    <property type="match status" value="1"/>
</dbReference>
<evidence type="ECO:0000313" key="3">
    <source>
        <dbReference type="EMBL" id="SDL03135.1"/>
    </source>
</evidence>
<dbReference type="PANTHER" id="PTHR10724:SF10">
    <property type="entry name" value="S1 RNA-BINDING DOMAIN-CONTAINING PROTEIN 1"/>
    <property type="match status" value="1"/>
</dbReference>
<dbReference type="CDD" id="cd05685">
    <property type="entry name" value="S1_Tex"/>
    <property type="match status" value="1"/>
</dbReference>
<dbReference type="SUPFAM" id="SSF53098">
    <property type="entry name" value="Ribonuclease H-like"/>
    <property type="match status" value="1"/>
</dbReference>
<dbReference type="GO" id="GO:0006412">
    <property type="term" value="P:translation"/>
    <property type="evidence" value="ECO:0007669"/>
    <property type="project" value="TreeGrafter"/>
</dbReference>
<dbReference type="Gene3D" id="2.40.50.140">
    <property type="entry name" value="Nucleic acid-binding proteins"/>
    <property type="match status" value="1"/>
</dbReference>
<dbReference type="Gene3D" id="1.10.150.310">
    <property type="entry name" value="Tex RuvX-like domain-like"/>
    <property type="match status" value="1"/>
</dbReference>
<dbReference type="Pfam" id="PF09371">
    <property type="entry name" value="Tex_N"/>
    <property type="match status" value="1"/>
</dbReference>
<reference evidence="4" key="1">
    <citation type="submission" date="2016-10" db="EMBL/GenBank/DDBJ databases">
        <authorList>
            <person name="Varghese N."/>
            <person name="Submissions S."/>
        </authorList>
    </citation>
    <scope>NUCLEOTIDE SEQUENCE [LARGE SCALE GENOMIC DNA]</scope>
    <source>
        <strain evidence="4">AAP</strain>
    </source>
</reference>
<dbReference type="FunFam" id="3.30.420.140:FF:000001">
    <property type="entry name" value="RNA-binding transcriptional accessory protein"/>
    <property type="match status" value="1"/>
</dbReference>
<dbReference type="SMART" id="SM00732">
    <property type="entry name" value="YqgFc"/>
    <property type="match status" value="1"/>
</dbReference>
<dbReference type="InterPro" id="IPR032639">
    <property type="entry name" value="Tex_YqgF"/>
</dbReference>
<feature type="region of interest" description="Disordered" evidence="1">
    <location>
        <begin position="722"/>
        <end position="768"/>
    </location>
</feature>
<dbReference type="InterPro" id="IPR050437">
    <property type="entry name" value="Ribos_protein_bS1-like"/>
</dbReference>
<dbReference type="InterPro" id="IPR037027">
    <property type="entry name" value="YqgF/RNaseH-like_dom_sf"/>
</dbReference>
<evidence type="ECO:0000259" key="2">
    <source>
        <dbReference type="PROSITE" id="PS50126"/>
    </source>
</evidence>
<dbReference type="OrthoDB" id="9804714at2"/>
<dbReference type="InterPro" id="IPR023319">
    <property type="entry name" value="Tex-like_HTH_dom_sf"/>
</dbReference>
<dbReference type="InterPro" id="IPR010994">
    <property type="entry name" value="RuvA_2-like"/>
</dbReference>
<dbReference type="GO" id="GO:0003735">
    <property type="term" value="F:structural constituent of ribosome"/>
    <property type="evidence" value="ECO:0007669"/>
    <property type="project" value="TreeGrafter"/>
</dbReference>
<dbReference type="EMBL" id="FNGH01000002">
    <property type="protein sequence ID" value="SDL03135.1"/>
    <property type="molecule type" value="Genomic_DNA"/>
</dbReference>
<dbReference type="PROSITE" id="PS50126">
    <property type="entry name" value="S1"/>
    <property type="match status" value="1"/>
</dbReference>
<dbReference type="PANTHER" id="PTHR10724">
    <property type="entry name" value="30S RIBOSOMAL PROTEIN S1"/>
    <property type="match status" value="1"/>
</dbReference>
<dbReference type="SMART" id="SM00316">
    <property type="entry name" value="S1"/>
    <property type="match status" value="1"/>
</dbReference>
<dbReference type="InterPro" id="IPR003029">
    <property type="entry name" value="S1_domain"/>
</dbReference>
<dbReference type="Proteomes" id="UP000199107">
    <property type="component" value="Unassembled WGS sequence"/>
</dbReference>
<protein>
    <recommendedName>
        <fullName evidence="2">S1 motif domain-containing protein</fullName>
    </recommendedName>
</protein>
<dbReference type="Pfam" id="PF12836">
    <property type="entry name" value="HHH_3"/>
    <property type="match status" value="1"/>
</dbReference>
<evidence type="ECO:0000313" key="4">
    <source>
        <dbReference type="Proteomes" id="UP000199107"/>
    </source>
</evidence>
<dbReference type="Gene3D" id="1.10.3500.10">
    <property type="entry name" value="Tex N-terminal region-like"/>
    <property type="match status" value="1"/>
</dbReference>
<dbReference type="InterPro" id="IPR055179">
    <property type="entry name" value="Tex-like_central_region"/>
</dbReference>
<dbReference type="Pfam" id="PF00575">
    <property type="entry name" value="S1"/>
    <property type="match status" value="1"/>
</dbReference>
<organism evidence="3 4">
    <name type="scientific">Franzmannia pantelleriensis</name>
    <dbReference type="NCBI Taxonomy" id="48727"/>
    <lineage>
        <taxon>Bacteria</taxon>
        <taxon>Pseudomonadati</taxon>
        <taxon>Pseudomonadota</taxon>
        <taxon>Gammaproteobacteria</taxon>
        <taxon>Oceanospirillales</taxon>
        <taxon>Halomonadaceae</taxon>
        <taxon>Franzmannia</taxon>
    </lineage>
</organism>
<sequence>MDAHAAIIARLADELAVRPQQVSATVELLDGGATVPFISRYRKEVTGGLDDTQLRQLDERLIYLRELEERRAAVLAAIDEQGKLDDDLKRQIEAADTKQRLEDLYLPYKKKRRTKAQIAREAGLEPLAEALLADPSLDPQAEASRYLRPAEGETPAVEDAKAALDGAKQILMERFAEEAELVGTLRERLWAEGQLSARVIAGQEQQGAKFSDYFEHDEALAKTPSHRALAMFRGRNEGVLSLAIKLPGEDEAPLHPAQVAIAQHVGISDRGRAADKWLAEVVRWTWRVKLYTHLETELMGRLRERAEQEAIGVFAANLKDLLLAAPAGPKATLAIDPGLRTGCKVAVVDATGQFLEHATIYPHAPQKRWDEALAVLGKLVERHGVELIAVGNGTASRETDKLAGELIKRLAPRQLAKVMVSEAGASVYSASEYAAREFPDLDVTIRGAVSIARRLQDPLGELVKIEPKSIGVGQYQHDVSQVQLSRSLEAVIEDCVNAVGVDLNMASVALLSRVSGLNLGLAENIVARRNAEGAFSSRRALLEVSRLGPKTFEQCAGFLRIMGGDNPLDASAVHPEAYSLVERIAERSGRPLGSLIGDSATLKALKPADFADERFGVPTVSDILNELDKPGRDPRPEFKAAEFREGVETLEDLEVGMLLEGTVTNVTHFGAFVDVGVHQDGLVHISALSHKFVEDPRSVVKAGDIVKVKVMSVDLERARIGLSMRLDDQPGEQDSSSPRQTRSDKPSRKREPRSSRQAKGQADGQVGALGAALLQARRKGK</sequence>
<dbReference type="SUPFAM" id="SSF47781">
    <property type="entry name" value="RuvA domain 2-like"/>
    <property type="match status" value="2"/>
</dbReference>
<gene>
    <name evidence="3" type="ORF">SAMN05192555_102223</name>
</gene>
<dbReference type="Pfam" id="PF17674">
    <property type="entry name" value="HHH_9"/>
    <property type="match status" value="1"/>
</dbReference>
<dbReference type="InterPro" id="IPR023323">
    <property type="entry name" value="Tex-like_dom_sf"/>
</dbReference>
<keyword evidence="4" id="KW-1185">Reference proteome</keyword>
<name>A0A1G9GRI4_9GAMM</name>
<dbReference type="InterPro" id="IPR012340">
    <property type="entry name" value="NA-bd_OB-fold"/>
</dbReference>
<dbReference type="Pfam" id="PF16921">
    <property type="entry name" value="Tex_YqgF"/>
    <property type="match status" value="1"/>
</dbReference>
<dbReference type="Gene3D" id="1.10.10.650">
    <property type="entry name" value="RuvA domain 2-like"/>
    <property type="match status" value="1"/>
</dbReference>
<dbReference type="InterPro" id="IPR041692">
    <property type="entry name" value="HHH_9"/>
</dbReference>
<dbReference type="FunFam" id="1.10.150.310:FF:000001">
    <property type="entry name" value="RNA-binding transcriptional accessory protein"/>
    <property type="match status" value="1"/>
</dbReference>
<dbReference type="GO" id="GO:0003729">
    <property type="term" value="F:mRNA binding"/>
    <property type="evidence" value="ECO:0007669"/>
    <property type="project" value="UniProtKB-ARBA"/>
</dbReference>
<dbReference type="InterPro" id="IPR044146">
    <property type="entry name" value="S1_Tex"/>
</dbReference>
<dbReference type="InterPro" id="IPR018974">
    <property type="entry name" value="Tex-like_N"/>
</dbReference>
<dbReference type="AlphaFoldDB" id="A0A1G9GRI4"/>
<dbReference type="InterPro" id="IPR012337">
    <property type="entry name" value="RNaseH-like_sf"/>
</dbReference>
<dbReference type="SUPFAM" id="SSF50249">
    <property type="entry name" value="Nucleic acid-binding proteins"/>
    <property type="match status" value="1"/>
</dbReference>
<accession>A0A1G9GRI4</accession>
<dbReference type="InterPro" id="IPR006641">
    <property type="entry name" value="YqgF/RNaseH-like_dom"/>
</dbReference>
<dbReference type="SUPFAM" id="SSF158832">
    <property type="entry name" value="Tex N-terminal region-like"/>
    <property type="match status" value="1"/>
</dbReference>